<dbReference type="InterPro" id="IPR013786">
    <property type="entry name" value="AcylCoA_DH/ox_N"/>
</dbReference>
<evidence type="ECO:0000259" key="6">
    <source>
        <dbReference type="Pfam" id="PF00441"/>
    </source>
</evidence>
<dbReference type="InterPro" id="IPR009075">
    <property type="entry name" value="AcylCo_DH/oxidase_C"/>
</dbReference>
<keyword evidence="5" id="KW-0560">Oxidoreductase</keyword>
<dbReference type="SUPFAM" id="SSF47203">
    <property type="entry name" value="Acyl-CoA dehydrogenase C-terminal domain-like"/>
    <property type="match status" value="1"/>
</dbReference>
<evidence type="ECO:0000256" key="3">
    <source>
        <dbReference type="ARBA" id="ARBA00022630"/>
    </source>
</evidence>
<dbReference type="InterPro" id="IPR006091">
    <property type="entry name" value="Acyl-CoA_Oxase/DH_mid-dom"/>
</dbReference>
<keyword evidence="4 5" id="KW-0274">FAD</keyword>
<reference evidence="10" key="1">
    <citation type="journal article" date="2019" name="Int. J. Syst. Evol. Microbiol.">
        <title>The Global Catalogue of Microorganisms (GCM) 10K type strain sequencing project: providing services to taxonomists for standard genome sequencing and annotation.</title>
        <authorList>
            <consortium name="The Broad Institute Genomics Platform"/>
            <consortium name="The Broad Institute Genome Sequencing Center for Infectious Disease"/>
            <person name="Wu L."/>
            <person name="Ma J."/>
        </authorList>
    </citation>
    <scope>NUCLEOTIDE SEQUENCE [LARGE SCALE GENOMIC DNA]</scope>
    <source>
        <strain evidence="10">JCM 17983</strain>
    </source>
</reference>
<feature type="domain" description="Acyl-CoA dehydrogenase/oxidase C-terminal" evidence="6">
    <location>
        <begin position="248"/>
        <end position="381"/>
    </location>
</feature>
<dbReference type="PANTHER" id="PTHR43884">
    <property type="entry name" value="ACYL-COA DEHYDROGENASE"/>
    <property type="match status" value="1"/>
</dbReference>
<evidence type="ECO:0000256" key="2">
    <source>
        <dbReference type="ARBA" id="ARBA00009347"/>
    </source>
</evidence>
<proteinExistence type="inferred from homology"/>
<evidence type="ECO:0000313" key="10">
    <source>
        <dbReference type="Proteomes" id="UP001500457"/>
    </source>
</evidence>
<evidence type="ECO:0000256" key="5">
    <source>
        <dbReference type="RuleBase" id="RU362125"/>
    </source>
</evidence>
<comment type="cofactor">
    <cofactor evidence="1 5">
        <name>FAD</name>
        <dbReference type="ChEBI" id="CHEBI:57692"/>
    </cofactor>
</comment>
<sequence length="403" mass="44362">MPEPDHSSAAAATTIVTTGDQERLRGEVRELCARFPDAYWRERDRAREYPDAFVDALTAAGYLAVLIPTEYGGGGLGITEGSIVLEEINRSGGHSAACHAQMYTMGALLKHGSEDQKKTYLPAIADGTLRLQAFSITEPGAGSNTTDIRTTAVRDGGDYVLTGHKNWTSRLEQSDLALVLARTTPRSDDPAERTRGISLFLVDLREIRRDQPDTLQVTPVRTMFNYATNEVRYEGMRVPASALIGEEGQGFRYVIDGWNAERILLAAEAVGDGYWFIARATDYANDRQVFDRPIGANQGVQFPLARAYAQVTAADLMRYRAAALFDAGEKCGEQANLAKFLASEASWQAANACLDTHGGYGFVDTWDVERKFRETRMYQVAPVNNNLVLAYVGQHVLGLPRSY</sequence>
<dbReference type="Pfam" id="PF02770">
    <property type="entry name" value="Acyl-CoA_dh_M"/>
    <property type="match status" value="1"/>
</dbReference>
<dbReference type="Gene3D" id="1.20.140.10">
    <property type="entry name" value="Butyryl-CoA Dehydrogenase, subunit A, domain 3"/>
    <property type="match status" value="1"/>
</dbReference>
<dbReference type="PIRSF" id="PIRSF016578">
    <property type="entry name" value="HsaA"/>
    <property type="match status" value="1"/>
</dbReference>
<comment type="similarity">
    <text evidence="2 5">Belongs to the acyl-CoA dehydrogenase family.</text>
</comment>
<dbReference type="Pfam" id="PF02771">
    <property type="entry name" value="Acyl-CoA_dh_N"/>
    <property type="match status" value="1"/>
</dbReference>
<name>A0ABP9FCV9_9PSEU</name>
<dbReference type="Gene3D" id="2.40.110.10">
    <property type="entry name" value="Butyryl-CoA Dehydrogenase, subunit A, domain 2"/>
    <property type="match status" value="1"/>
</dbReference>
<protein>
    <submittedName>
        <fullName evidence="9">Acyl-CoA dehydrogenase family protein</fullName>
    </submittedName>
</protein>
<organism evidence="9 10">
    <name type="scientific">Actinomycetospora straminea</name>
    <dbReference type="NCBI Taxonomy" id="663607"/>
    <lineage>
        <taxon>Bacteria</taxon>
        <taxon>Bacillati</taxon>
        <taxon>Actinomycetota</taxon>
        <taxon>Actinomycetes</taxon>
        <taxon>Pseudonocardiales</taxon>
        <taxon>Pseudonocardiaceae</taxon>
        <taxon>Actinomycetospora</taxon>
    </lineage>
</organism>
<evidence type="ECO:0000259" key="8">
    <source>
        <dbReference type="Pfam" id="PF02771"/>
    </source>
</evidence>
<dbReference type="Pfam" id="PF00441">
    <property type="entry name" value="Acyl-CoA_dh_1"/>
    <property type="match status" value="1"/>
</dbReference>
<evidence type="ECO:0000256" key="1">
    <source>
        <dbReference type="ARBA" id="ARBA00001974"/>
    </source>
</evidence>
<dbReference type="EMBL" id="BAABHQ010000033">
    <property type="protein sequence ID" value="GAA4897156.1"/>
    <property type="molecule type" value="Genomic_DNA"/>
</dbReference>
<keyword evidence="3 5" id="KW-0285">Flavoprotein</keyword>
<feature type="domain" description="Acyl-CoA dehydrogenase/oxidase N-terminal" evidence="8">
    <location>
        <begin position="19"/>
        <end position="127"/>
    </location>
</feature>
<dbReference type="Proteomes" id="UP001500457">
    <property type="component" value="Unassembled WGS sequence"/>
</dbReference>
<feature type="domain" description="Acyl-CoA oxidase/dehydrogenase middle" evidence="7">
    <location>
        <begin position="133"/>
        <end position="222"/>
    </location>
</feature>
<dbReference type="PANTHER" id="PTHR43884:SF12">
    <property type="entry name" value="ISOVALERYL-COA DEHYDROGENASE, MITOCHONDRIAL-RELATED"/>
    <property type="match status" value="1"/>
</dbReference>
<dbReference type="Gene3D" id="1.10.540.10">
    <property type="entry name" value="Acyl-CoA dehydrogenase/oxidase, N-terminal domain"/>
    <property type="match status" value="1"/>
</dbReference>
<evidence type="ECO:0000256" key="4">
    <source>
        <dbReference type="ARBA" id="ARBA00022827"/>
    </source>
</evidence>
<dbReference type="InterPro" id="IPR009100">
    <property type="entry name" value="AcylCoA_DH/oxidase_NM_dom_sf"/>
</dbReference>
<dbReference type="InterPro" id="IPR036250">
    <property type="entry name" value="AcylCo_DH-like_C"/>
</dbReference>
<comment type="caution">
    <text evidence="9">The sequence shown here is derived from an EMBL/GenBank/DDBJ whole genome shotgun (WGS) entry which is preliminary data.</text>
</comment>
<dbReference type="SUPFAM" id="SSF56645">
    <property type="entry name" value="Acyl-CoA dehydrogenase NM domain-like"/>
    <property type="match status" value="1"/>
</dbReference>
<evidence type="ECO:0000313" key="9">
    <source>
        <dbReference type="EMBL" id="GAA4897156.1"/>
    </source>
</evidence>
<accession>A0ABP9FCV9</accession>
<keyword evidence="10" id="KW-1185">Reference proteome</keyword>
<dbReference type="RefSeq" id="WP_274235110.1">
    <property type="nucleotide sequence ID" value="NZ_BAABHQ010000033.1"/>
</dbReference>
<dbReference type="InterPro" id="IPR037069">
    <property type="entry name" value="AcylCoA_DH/ox_N_sf"/>
</dbReference>
<gene>
    <name evidence="9" type="ORF">GCM10023203_59770</name>
</gene>
<evidence type="ECO:0000259" key="7">
    <source>
        <dbReference type="Pfam" id="PF02770"/>
    </source>
</evidence>
<dbReference type="InterPro" id="IPR046373">
    <property type="entry name" value="Acyl-CoA_Oxase/DH_mid-dom_sf"/>
</dbReference>